<evidence type="ECO:0000256" key="1">
    <source>
        <dbReference type="ARBA" id="ARBA00022723"/>
    </source>
</evidence>
<dbReference type="RefSeq" id="WP_148896421.1">
    <property type="nucleotide sequence ID" value="NZ_VNIB01000010.1"/>
</dbReference>
<accession>A0A5D3WIC5</accession>
<sequence>MKARNETTAPHDKKRRRFLRNGLLALGGLISVDGLVLEPNLLTVETLILESERLPSGAKLRLVQLADLHIGRLGDFHRHVVDRIASLRPDLILHTGDYLEERRNIREVLQFLARLQGIAESYAVQGNWEYWSRLEGDNLRRKFAARGVRLLIDEAADFLKGGIRLRILGLDYPSTADSLRRLADRADRRAFNLLLSHVPAFEHRLLGPDIGLILSGHTHGGQIRVPLLPPLYLPRYSGRFIAGHYRVGLHDTPLYVSRGLGASVLPLRINCRPELTLIELRGTAPSQSTA</sequence>
<dbReference type="GO" id="GO:0009245">
    <property type="term" value="P:lipid A biosynthetic process"/>
    <property type="evidence" value="ECO:0007669"/>
    <property type="project" value="TreeGrafter"/>
</dbReference>
<dbReference type="Gene3D" id="3.60.21.10">
    <property type="match status" value="1"/>
</dbReference>
<dbReference type="SUPFAM" id="SSF56300">
    <property type="entry name" value="Metallo-dependent phosphatases"/>
    <property type="match status" value="1"/>
</dbReference>
<dbReference type="Proteomes" id="UP000324159">
    <property type="component" value="Unassembled WGS sequence"/>
</dbReference>
<dbReference type="GO" id="GO:0046872">
    <property type="term" value="F:metal ion binding"/>
    <property type="evidence" value="ECO:0007669"/>
    <property type="project" value="UniProtKB-KW"/>
</dbReference>
<protein>
    <recommendedName>
        <fullName evidence="3">Calcineurin-like phosphoesterase domain-containing protein</fullName>
    </recommendedName>
</protein>
<proteinExistence type="predicted"/>
<reference evidence="4 5" key="1">
    <citation type="submission" date="2019-07" db="EMBL/GenBank/DDBJ databases">
        <title>Genomic Encyclopedia of Type Strains, Phase IV (KMG-IV): sequencing the most valuable type-strain genomes for metagenomic binning, comparative biology and taxonomic classification.</title>
        <authorList>
            <person name="Goeker M."/>
        </authorList>
    </citation>
    <scope>NUCLEOTIDE SEQUENCE [LARGE SCALE GENOMIC DNA]</scope>
    <source>
        <strain evidence="4 5">SS015</strain>
    </source>
</reference>
<dbReference type="InterPro" id="IPR004843">
    <property type="entry name" value="Calcineurin-like_PHP"/>
</dbReference>
<gene>
    <name evidence="4" type="ORF">EDC39_11063</name>
</gene>
<dbReference type="InterPro" id="IPR029052">
    <property type="entry name" value="Metallo-depent_PP-like"/>
</dbReference>
<evidence type="ECO:0000259" key="3">
    <source>
        <dbReference type="Pfam" id="PF00149"/>
    </source>
</evidence>
<dbReference type="PANTHER" id="PTHR31302">
    <property type="entry name" value="TRANSMEMBRANE PROTEIN WITH METALLOPHOSPHOESTERASE DOMAIN-RELATED"/>
    <property type="match status" value="1"/>
</dbReference>
<evidence type="ECO:0000256" key="2">
    <source>
        <dbReference type="ARBA" id="ARBA00022801"/>
    </source>
</evidence>
<dbReference type="PANTHER" id="PTHR31302:SF31">
    <property type="entry name" value="PHOSPHODIESTERASE YAEI"/>
    <property type="match status" value="1"/>
</dbReference>
<organism evidence="4 5">
    <name type="scientific">Geothermobacter ehrlichii</name>
    <dbReference type="NCBI Taxonomy" id="213224"/>
    <lineage>
        <taxon>Bacteria</taxon>
        <taxon>Pseudomonadati</taxon>
        <taxon>Thermodesulfobacteriota</taxon>
        <taxon>Desulfuromonadia</taxon>
        <taxon>Desulfuromonadales</taxon>
        <taxon>Geothermobacteraceae</taxon>
        <taxon>Geothermobacter</taxon>
    </lineage>
</organism>
<dbReference type="InterPro" id="IPR051158">
    <property type="entry name" value="Metallophosphoesterase_sf"/>
</dbReference>
<name>A0A5D3WIC5_9BACT</name>
<dbReference type="Pfam" id="PF00149">
    <property type="entry name" value="Metallophos"/>
    <property type="match status" value="1"/>
</dbReference>
<feature type="domain" description="Calcineurin-like phosphoesterase" evidence="3">
    <location>
        <begin position="60"/>
        <end position="220"/>
    </location>
</feature>
<keyword evidence="2" id="KW-0378">Hydrolase</keyword>
<evidence type="ECO:0000313" key="4">
    <source>
        <dbReference type="EMBL" id="TYO97523.1"/>
    </source>
</evidence>
<keyword evidence="1" id="KW-0479">Metal-binding</keyword>
<dbReference type="GO" id="GO:0016020">
    <property type="term" value="C:membrane"/>
    <property type="evidence" value="ECO:0007669"/>
    <property type="project" value="GOC"/>
</dbReference>
<dbReference type="AlphaFoldDB" id="A0A5D3WIC5"/>
<comment type="caution">
    <text evidence="4">The sequence shown here is derived from an EMBL/GenBank/DDBJ whole genome shotgun (WGS) entry which is preliminary data.</text>
</comment>
<keyword evidence="5" id="KW-1185">Reference proteome</keyword>
<dbReference type="GO" id="GO:0008758">
    <property type="term" value="F:UDP-2,3-diacylglucosamine hydrolase activity"/>
    <property type="evidence" value="ECO:0007669"/>
    <property type="project" value="TreeGrafter"/>
</dbReference>
<evidence type="ECO:0000313" key="5">
    <source>
        <dbReference type="Proteomes" id="UP000324159"/>
    </source>
</evidence>
<dbReference type="EMBL" id="VNIB01000010">
    <property type="protein sequence ID" value="TYO97523.1"/>
    <property type="molecule type" value="Genomic_DNA"/>
</dbReference>
<dbReference type="OrthoDB" id="9780884at2"/>